<proteinExistence type="inferred from homology"/>
<dbReference type="RefSeq" id="XP_016507537.1">
    <property type="nucleotide sequence ID" value="XM_016652051.2"/>
</dbReference>
<keyword evidence="8" id="KW-1185">Reference proteome</keyword>
<dbReference type="GeneID" id="107825222"/>
<evidence type="ECO:0000313" key="9">
    <source>
        <dbReference type="RefSeq" id="XP_016507537.1"/>
    </source>
</evidence>
<dbReference type="SFLD" id="SFLDG00358">
    <property type="entry name" value="Main_(cytGST)"/>
    <property type="match status" value="1"/>
</dbReference>
<sequence>MAKEDLRLLDFWVSPFCMRVKIALAEKGLAYDSQEEDLLGGKSELLLKSNPIYQKVPVLLDSGKPIVESSNIVYYIDEKYVTQNPLLPSCAYGRSRARFWADFIDKKIYEAGMAIWRSKGEELEIAKKDFIDILKKLEGALGDKDYFGGDNFGYVDIIAISMTSWFYAYEKFGGFKVEKECPKFDEWTKRCLKRESVANVLPNPEKVYEFVVMLRKMHGIE</sequence>
<dbReference type="Pfam" id="PF00043">
    <property type="entry name" value="GST_C"/>
    <property type="match status" value="1"/>
</dbReference>
<dbReference type="SFLD" id="SFLDS00019">
    <property type="entry name" value="Glutathione_Transferase_(cytos"/>
    <property type="match status" value="1"/>
</dbReference>
<evidence type="ECO:0000256" key="5">
    <source>
        <dbReference type="RuleBase" id="RU003494"/>
    </source>
</evidence>
<dbReference type="EC" id="2.5.1.18" evidence="1"/>
<dbReference type="OrthoDB" id="202840at2759"/>
<dbReference type="PaxDb" id="4097-A0A1S4D290"/>
<dbReference type="InterPro" id="IPR036282">
    <property type="entry name" value="Glutathione-S-Trfase_C_sf"/>
</dbReference>
<accession>A0A1S4D290</accession>
<dbReference type="GO" id="GO:0009734">
    <property type="term" value="P:auxin-activated signaling pathway"/>
    <property type="evidence" value="ECO:0007669"/>
    <property type="project" value="UniProtKB-KW"/>
</dbReference>
<dbReference type="CDD" id="cd03185">
    <property type="entry name" value="GST_C_Tau"/>
    <property type="match status" value="1"/>
</dbReference>
<dbReference type="Proteomes" id="UP000790787">
    <property type="component" value="Chromosome 14"/>
</dbReference>
<dbReference type="GO" id="GO:0005737">
    <property type="term" value="C:cytoplasm"/>
    <property type="evidence" value="ECO:0000318"/>
    <property type="project" value="GO_Central"/>
</dbReference>
<dbReference type="PANTHER" id="PTHR11260">
    <property type="entry name" value="GLUTATHIONE S-TRANSFERASE, GST, SUPERFAMILY, GST DOMAIN CONTAINING"/>
    <property type="match status" value="1"/>
</dbReference>
<protein>
    <recommendedName>
        <fullName evidence="1">glutathione transferase</fullName>
        <ecNumber evidence="1">2.5.1.18</ecNumber>
    </recommendedName>
</protein>
<dbReference type="InterPro" id="IPR004046">
    <property type="entry name" value="GST_C"/>
</dbReference>
<dbReference type="InterPro" id="IPR004045">
    <property type="entry name" value="Glutathione_S-Trfase_N"/>
</dbReference>
<dbReference type="InterPro" id="IPR045074">
    <property type="entry name" value="GST_C_Tau"/>
</dbReference>
<dbReference type="Gene3D" id="3.40.30.10">
    <property type="entry name" value="Glutaredoxin"/>
    <property type="match status" value="1"/>
</dbReference>
<evidence type="ECO:0000313" key="8">
    <source>
        <dbReference type="Proteomes" id="UP000790787"/>
    </source>
</evidence>
<gene>
    <name evidence="9" type="primary">LOC107825222</name>
</gene>
<comment type="catalytic activity">
    <reaction evidence="4">
        <text>RX + glutathione = an S-substituted glutathione + a halide anion + H(+)</text>
        <dbReference type="Rhea" id="RHEA:16437"/>
        <dbReference type="ChEBI" id="CHEBI:15378"/>
        <dbReference type="ChEBI" id="CHEBI:16042"/>
        <dbReference type="ChEBI" id="CHEBI:17792"/>
        <dbReference type="ChEBI" id="CHEBI:57925"/>
        <dbReference type="ChEBI" id="CHEBI:90779"/>
        <dbReference type="EC" id="2.5.1.18"/>
    </reaction>
</comment>
<dbReference type="InterPro" id="IPR045073">
    <property type="entry name" value="Omega/Tau-like"/>
</dbReference>
<dbReference type="FunFam" id="1.20.1050.10:FF:000018">
    <property type="entry name" value="Glutathione S-transferase U20"/>
    <property type="match status" value="1"/>
</dbReference>
<dbReference type="PROSITE" id="PS50404">
    <property type="entry name" value="GST_NTER"/>
    <property type="match status" value="1"/>
</dbReference>
<dbReference type="Gene3D" id="1.20.1050.10">
    <property type="match status" value="1"/>
</dbReference>
<dbReference type="RefSeq" id="XP_016507537.1">
    <property type="nucleotide sequence ID" value="XM_016652051.1"/>
</dbReference>
<dbReference type="SMR" id="A0A1S4D290"/>
<dbReference type="GO" id="GO:0004364">
    <property type="term" value="F:glutathione transferase activity"/>
    <property type="evidence" value="ECO:0000318"/>
    <property type="project" value="GO_Central"/>
</dbReference>
<organism evidence="8 9">
    <name type="scientific">Nicotiana tabacum</name>
    <name type="common">Common tobacco</name>
    <dbReference type="NCBI Taxonomy" id="4097"/>
    <lineage>
        <taxon>Eukaryota</taxon>
        <taxon>Viridiplantae</taxon>
        <taxon>Streptophyta</taxon>
        <taxon>Embryophyta</taxon>
        <taxon>Tracheophyta</taxon>
        <taxon>Spermatophyta</taxon>
        <taxon>Magnoliopsida</taxon>
        <taxon>eudicotyledons</taxon>
        <taxon>Gunneridae</taxon>
        <taxon>Pentapetalae</taxon>
        <taxon>asterids</taxon>
        <taxon>lamiids</taxon>
        <taxon>Solanales</taxon>
        <taxon>Solanaceae</taxon>
        <taxon>Nicotianoideae</taxon>
        <taxon>Nicotianeae</taxon>
        <taxon>Nicotiana</taxon>
    </lineage>
</organism>
<dbReference type="OMA" id="LRKMHGI"/>
<dbReference type="KEGG" id="nta:107825222"/>
<dbReference type="CDD" id="cd03058">
    <property type="entry name" value="GST_N_Tau"/>
    <property type="match status" value="1"/>
</dbReference>
<dbReference type="PROSITE" id="PS50405">
    <property type="entry name" value="GST_CTER"/>
    <property type="match status" value="1"/>
</dbReference>
<evidence type="ECO:0000256" key="2">
    <source>
        <dbReference type="ARBA" id="ARBA00022679"/>
    </source>
</evidence>
<dbReference type="InterPro" id="IPR010987">
    <property type="entry name" value="Glutathione-S-Trfase_C-like"/>
</dbReference>
<evidence type="ECO:0000256" key="1">
    <source>
        <dbReference type="ARBA" id="ARBA00012452"/>
    </source>
</evidence>
<dbReference type="GO" id="GO:0006749">
    <property type="term" value="P:glutathione metabolic process"/>
    <property type="evidence" value="ECO:0000318"/>
    <property type="project" value="GO_Central"/>
</dbReference>
<dbReference type="SFLD" id="SFLDG01152">
    <property type="entry name" value="Main.3:_Omega-_and_Tau-like"/>
    <property type="match status" value="1"/>
</dbReference>
<feature type="domain" description="GST N-terminal" evidence="6">
    <location>
        <begin position="4"/>
        <end position="84"/>
    </location>
</feature>
<evidence type="ECO:0000256" key="4">
    <source>
        <dbReference type="ARBA" id="ARBA00047960"/>
    </source>
</evidence>
<dbReference type="FunFam" id="3.40.30.10:FF:000014">
    <property type="entry name" value="Tau class glutathione S-transferase"/>
    <property type="match status" value="1"/>
</dbReference>
<comment type="similarity">
    <text evidence="5">Belongs to the GST superfamily.</text>
</comment>
<dbReference type="SUPFAM" id="SSF52833">
    <property type="entry name" value="Thioredoxin-like"/>
    <property type="match status" value="1"/>
</dbReference>
<feature type="domain" description="GST C-terminal" evidence="7">
    <location>
        <begin position="90"/>
        <end position="210"/>
    </location>
</feature>
<dbReference type="InterPro" id="IPR040079">
    <property type="entry name" value="Glutathione_S-Trfase"/>
</dbReference>
<reference evidence="8" key="1">
    <citation type="journal article" date="2014" name="Nat. Commun.">
        <title>The tobacco genome sequence and its comparison with those of tomato and potato.</title>
        <authorList>
            <person name="Sierro N."/>
            <person name="Battey J.N."/>
            <person name="Ouadi S."/>
            <person name="Bakaher N."/>
            <person name="Bovet L."/>
            <person name="Willig A."/>
            <person name="Goepfert S."/>
            <person name="Peitsch M.C."/>
            <person name="Ivanov N.V."/>
        </authorList>
    </citation>
    <scope>NUCLEOTIDE SEQUENCE [LARGE SCALE GENOMIC DNA]</scope>
</reference>
<keyword evidence="3" id="KW-0927">Auxin signaling pathway</keyword>
<dbReference type="AlphaFoldDB" id="A0A1S4D290"/>
<reference evidence="9" key="2">
    <citation type="submission" date="2025-08" db="UniProtKB">
        <authorList>
            <consortium name="RefSeq"/>
        </authorList>
    </citation>
    <scope>IDENTIFICATION</scope>
    <source>
        <tissue evidence="9">Leaf</tissue>
    </source>
</reference>
<dbReference type="PANTHER" id="PTHR11260:SF547">
    <property type="entry name" value="GLUTATHIONE S-TRANSFERASE"/>
    <property type="match status" value="1"/>
</dbReference>
<evidence type="ECO:0000259" key="6">
    <source>
        <dbReference type="PROSITE" id="PS50404"/>
    </source>
</evidence>
<keyword evidence="2" id="KW-0808">Transferase</keyword>
<dbReference type="SUPFAM" id="SSF47616">
    <property type="entry name" value="GST C-terminal domain-like"/>
    <property type="match status" value="1"/>
</dbReference>
<evidence type="ECO:0000259" key="7">
    <source>
        <dbReference type="PROSITE" id="PS50405"/>
    </source>
</evidence>
<dbReference type="Pfam" id="PF02798">
    <property type="entry name" value="GST_N"/>
    <property type="match status" value="1"/>
</dbReference>
<dbReference type="STRING" id="4097.A0A1S4D290"/>
<evidence type="ECO:0000256" key="3">
    <source>
        <dbReference type="ARBA" id="ARBA00023294"/>
    </source>
</evidence>
<dbReference type="InterPro" id="IPR036249">
    <property type="entry name" value="Thioredoxin-like_sf"/>
</dbReference>
<name>A0A1S4D290_TOBAC</name>